<dbReference type="AlphaFoldDB" id="A0A3L8D4V2"/>
<dbReference type="Pfam" id="PF16087">
    <property type="entry name" value="DUF4817"/>
    <property type="match status" value="1"/>
</dbReference>
<comment type="caution">
    <text evidence="2">The sequence shown here is derived from an EMBL/GenBank/DDBJ whole genome shotgun (WGS) entry which is preliminary data.</text>
</comment>
<dbReference type="OrthoDB" id="7692914at2759"/>
<proteinExistence type="predicted"/>
<organism evidence="2">
    <name type="scientific">Ooceraea biroi</name>
    <name type="common">Clonal raider ant</name>
    <name type="synonym">Cerapachys biroi</name>
    <dbReference type="NCBI Taxonomy" id="2015173"/>
    <lineage>
        <taxon>Eukaryota</taxon>
        <taxon>Metazoa</taxon>
        <taxon>Ecdysozoa</taxon>
        <taxon>Arthropoda</taxon>
        <taxon>Hexapoda</taxon>
        <taxon>Insecta</taxon>
        <taxon>Pterygota</taxon>
        <taxon>Neoptera</taxon>
        <taxon>Endopterygota</taxon>
        <taxon>Hymenoptera</taxon>
        <taxon>Apocrita</taxon>
        <taxon>Aculeata</taxon>
        <taxon>Formicoidea</taxon>
        <taxon>Formicidae</taxon>
        <taxon>Dorylinae</taxon>
        <taxon>Ooceraea</taxon>
    </lineage>
</organism>
<dbReference type="InterPro" id="IPR032135">
    <property type="entry name" value="DUF4817"/>
</dbReference>
<accession>A0A3L8D4V2</accession>
<dbReference type="PANTHER" id="PTHR47326:SF1">
    <property type="entry name" value="HTH PSQ-TYPE DOMAIN-CONTAINING PROTEIN"/>
    <property type="match status" value="1"/>
</dbReference>
<protein>
    <recommendedName>
        <fullName evidence="1">DUF4817 domain-containing protein</fullName>
    </recommendedName>
</protein>
<evidence type="ECO:0000313" key="2">
    <source>
        <dbReference type="EMBL" id="RLU15420.1"/>
    </source>
</evidence>
<dbReference type="EMBL" id="QOIP01000013">
    <property type="protein sequence ID" value="RLU15420.1"/>
    <property type="molecule type" value="Genomic_DNA"/>
</dbReference>
<reference evidence="2" key="2">
    <citation type="submission" date="2018-07" db="EMBL/GenBank/DDBJ databases">
        <authorList>
            <person name="Mckenzie S.K."/>
            <person name="Kronauer D.J.C."/>
        </authorList>
    </citation>
    <scope>NUCLEOTIDE SEQUENCE</scope>
    <source>
        <strain evidence="2">Clonal line C1</strain>
    </source>
</reference>
<dbReference type="PANTHER" id="PTHR47326">
    <property type="entry name" value="TRANSPOSABLE ELEMENT TC3 TRANSPOSASE-LIKE PROTEIN"/>
    <property type="match status" value="1"/>
</dbReference>
<dbReference type="Proteomes" id="UP000279307">
    <property type="component" value="Chromosome 13"/>
</dbReference>
<name>A0A3L8D4V2_OOCBI</name>
<evidence type="ECO:0000259" key="1">
    <source>
        <dbReference type="Pfam" id="PF16087"/>
    </source>
</evidence>
<gene>
    <name evidence="2" type="ORF">DMN91_012414</name>
</gene>
<sequence length="128" mass="14961">MFSNEEGFDMLMVLSECRRNNRVAERLYAKRYPQRVPQSREVFRRLARRVQTTGQLQPQHNRNQQIRPPVKDEIAPDILAAVVVNPHDSTRRISGDCGVSHMTIWKILNTSGYHPYHINLHQELGEED</sequence>
<reference evidence="2" key="1">
    <citation type="journal article" date="2018" name="Genome Res.">
        <title>The genomic architecture and molecular evolution of ant odorant receptors.</title>
        <authorList>
            <person name="McKenzie S.K."/>
            <person name="Kronauer D.J.C."/>
        </authorList>
    </citation>
    <scope>NUCLEOTIDE SEQUENCE [LARGE SCALE GENOMIC DNA]</scope>
    <source>
        <strain evidence="2">Clonal line C1</strain>
    </source>
</reference>
<feature type="domain" description="DUF4817" evidence="1">
    <location>
        <begin position="5"/>
        <end position="57"/>
    </location>
</feature>